<evidence type="ECO:0000256" key="2">
    <source>
        <dbReference type="SAM" id="Phobius"/>
    </source>
</evidence>
<feature type="region of interest" description="Disordered" evidence="1">
    <location>
        <begin position="1"/>
        <end position="110"/>
    </location>
</feature>
<keyword evidence="4" id="KW-1185">Reference proteome</keyword>
<reference evidence="3 4" key="1">
    <citation type="submission" date="2020-03" db="EMBL/GenBank/DDBJ databases">
        <title>Draft genome of Streptomyces sp. ventii, isolated from the Axial Seamount in the Pacific Ocean, and resequencing of the two type strains Streptomyces lonarensis strain NCL 716 and Streptomyces bohaiensis strain 11A07.</title>
        <authorList>
            <person name="Loughran R.M."/>
            <person name="Pfannmuller K.M."/>
            <person name="Wasson B.J."/>
            <person name="Deadmond M.C."/>
            <person name="Paddock B.E."/>
            <person name="Koyack M.J."/>
            <person name="Gallegos D.A."/>
            <person name="Mitchell E.A."/>
            <person name="Ushijima B."/>
            <person name="Saw J.H."/>
            <person name="Mcphail K.L."/>
            <person name="Videau P."/>
        </authorList>
    </citation>
    <scope>NUCLEOTIDE SEQUENCE [LARGE SCALE GENOMIC DNA]</scope>
    <source>
        <strain evidence="3 4">11A07</strain>
    </source>
</reference>
<organism evidence="3 4">
    <name type="scientific">Streptomyces bohaiensis</name>
    <dbReference type="NCBI Taxonomy" id="1431344"/>
    <lineage>
        <taxon>Bacteria</taxon>
        <taxon>Bacillati</taxon>
        <taxon>Actinomycetota</taxon>
        <taxon>Actinomycetes</taxon>
        <taxon>Kitasatosporales</taxon>
        <taxon>Streptomycetaceae</taxon>
        <taxon>Streptomyces</taxon>
    </lineage>
</organism>
<comment type="caution">
    <text evidence="3">The sequence shown here is derived from an EMBL/GenBank/DDBJ whole genome shotgun (WGS) entry which is preliminary data.</text>
</comment>
<feature type="compositionally biased region" description="Basic and acidic residues" evidence="1">
    <location>
        <begin position="39"/>
        <end position="53"/>
    </location>
</feature>
<keyword evidence="2" id="KW-0812">Transmembrane</keyword>
<evidence type="ECO:0000256" key="1">
    <source>
        <dbReference type="SAM" id="MobiDB-lite"/>
    </source>
</evidence>
<feature type="compositionally biased region" description="Low complexity" evidence="1">
    <location>
        <begin position="88"/>
        <end position="98"/>
    </location>
</feature>
<evidence type="ECO:0008006" key="5">
    <source>
        <dbReference type="Google" id="ProtNLM"/>
    </source>
</evidence>
<dbReference type="Proteomes" id="UP000727056">
    <property type="component" value="Unassembled WGS sequence"/>
</dbReference>
<keyword evidence="2" id="KW-0472">Membrane</keyword>
<protein>
    <recommendedName>
        <fullName evidence="5">DUF2637 domain-containing protein</fullName>
    </recommendedName>
</protein>
<evidence type="ECO:0000313" key="3">
    <source>
        <dbReference type="EMBL" id="NJQ14210.1"/>
    </source>
</evidence>
<evidence type="ECO:0000313" key="4">
    <source>
        <dbReference type="Proteomes" id="UP000727056"/>
    </source>
</evidence>
<sequence length="263" mass="28257">MTTTHHTPGGGEAPEAITPTRIIPAGQPLPDPEPGWDSEPQRPARESWSRYRDGATPLDAAPEGDRDLPPWRRLRKPRETETPGGTGAPAPRETAPETPRSHPTPPETPEVTIRLADADRETLVAIRDALAPVEQYRPTLRDRLFGLARGLAAPWRGIVPIVATVACLIPILDDGHGVLTWWHVTAGRMRDEAGLVAALIGTGFTIAVTAASAYTPDRSWRQAGLLGTAYHAVSPALLIVSVAGLFGAVELWDLVYVTTGVPR</sequence>
<feature type="transmembrane region" description="Helical" evidence="2">
    <location>
        <begin position="153"/>
        <end position="172"/>
    </location>
</feature>
<dbReference type="RefSeq" id="WP_168087042.1">
    <property type="nucleotide sequence ID" value="NZ_JAAVJC010000018.1"/>
</dbReference>
<name>A0ABX1C8D1_9ACTN</name>
<keyword evidence="2" id="KW-1133">Transmembrane helix</keyword>
<feature type="transmembrane region" description="Helical" evidence="2">
    <location>
        <begin position="192"/>
        <end position="213"/>
    </location>
</feature>
<gene>
    <name evidence="3" type="ORF">HCN52_04475</name>
</gene>
<accession>A0ABX1C8D1</accession>
<dbReference type="EMBL" id="JAAVJC010000018">
    <property type="protein sequence ID" value="NJQ14210.1"/>
    <property type="molecule type" value="Genomic_DNA"/>
</dbReference>
<proteinExistence type="predicted"/>
<feature type="transmembrane region" description="Helical" evidence="2">
    <location>
        <begin position="225"/>
        <end position="249"/>
    </location>
</feature>